<reference evidence="1 2" key="1">
    <citation type="journal article" date="2020" name="Cell">
        <title>Large-Scale Comparative Analyses of Tick Genomes Elucidate Their Genetic Diversity and Vector Capacities.</title>
        <authorList>
            <consortium name="Tick Genome and Microbiome Consortium (TIGMIC)"/>
            <person name="Jia N."/>
            <person name="Wang J."/>
            <person name="Shi W."/>
            <person name="Du L."/>
            <person name="Sun Y."/>
            <person name="Zhan W."/>
            <person name="Jiang J.F."/>
            <person name="Wang Q."/>
            <person name="Zhang B."/>
            <person name="Ji P."/>
            <person name="Bell-Sakyi L."/>
            <person name="Cui X.M."/>
            <person name="Yuan T.T."/>
            <person name="Jiang B.G."/>
            <person name="Yang W.F."/>
            <person name="Lam T.T."/>
            <person name="Chang Q.C."/>
            <person name="Ding S.J."/>
            <person name="Wang X.J."/>
            <person name="Zhu J.G."/>
            <person name="Ruan X.D."/>
            <person name="Zhao L."/>
            <person name="Wei J.T."/>
            <person name="Ye R.Z."/>
            <person name="Que T.C."/>
            <person name="Du C.H."/>
            <person name="Zhou Y.H."/>
            <person name="Cheng J.X."/>
            <person name="Dai P.F."/>
            <person name="Guo W.B."/>
            <person name="Han X.H."/>
            <person name="Huang E.J."/>
            <person name="Li L.F."/>
            <person name="Wei W."/>
            <person name="Gao Y.C."/>
            <person name="Liu J.Z."/>
            <person name="Shao H.Z."/>
            <person name="Wang X."/>
            <person name="Wang C.C."/>
            <person name="Yang T.C."/>
            <person name="Huo Q.B."/>
            <person name="Li W."/>
            <person name="Chen H.Y."/>
            <person name="Chen S.E."/>
            <person name="Zhou L.G."/>
            <person name="Ni X.B."/>
            <person name="Tian J.H."/>
            <person name="Sheng Y."/>
            <person name="Liu T."/>
            <person name="Pan Y.S."/>
            <person name="Xia L.Y."/>
            <person name="Li J."/>
            <person name="Zhao F."/>
            <person name="Cao W.C."/>
        </authorList>
    </citation>
    <scope>NUCLEOTIDE SEQUENCE [LARGE SCALE GENOMIC DNA]</scope>
    <source>
        <strain evidence="1">Iper-2018</strain>
    </source>
</reference>
<protein>
    <submittedName>
        <fullName evidence="1">Uncharacterized protein</fullName>
    </submittedName>
</protein>
<name>A0AC60PWQ0_IXOPE</name>
<keyword evidence="2" id="KW-1185">Reference proteome</keyword>
<organism evidence="1 2">
    <name type="scientific">Ixodes persulcatus</name>
    <name type="common">Taiga tick</name>
    <dbReference type="NCBI Taxonomy" id="34615"/>
    <lineage>
        <taxon>Eukaryota</taxon>
        <taxon>Metazoa</taxon>
        <taxon>Ecdysozoa</taxon>
        <taxon>Arthropoda</taxon>
        <taxon>Chelicerata</taxon>
        <taxon>Arachnida</taxon>
        <taxon>Acari</taxon>
        <taxon>Parasitiformes</taxon>
        <taxon>Ixodida</taxon>
        <taxon>Ixodoidea</taxon>
        <taxon>Ixodidae</taxon>
        <taxon>Ixodinae</taxon>
        <taxon>Ixodes</taxon>
    </lineage>
</organism>
<accession>A0AC60PWQ0</accession>
<sequence length="137" mass="16088">MSRFRARFSPTEPYGVFFHPANRPFRTEGYAGPPRLAPELPASRRGRVPRLREEGKHRCPFCPYSTNDRTRFACHERTHTGERPFVCSTCGKGFAQKGDLNIHQRIHMRVEPFVCRTCGRDFVHKRSYKRHKVLLHH</sequence>
<evidence type="ECO:0000313" key="1">
    <source>
        <dbReference type="EMBL" id="KAG0425692.1"/>
    </source>
</evidence>
<dbReference type="EMBL" id="JABSTQ010009808">
    <property type="protein sequence ID" value="KAG0425692.1"/>
    <property type="molecule type" value="Genomic_DNA"/>
</dbReference>
<gene>
    <name evidence="1" type="ORF">HPB47_027152</name>
</gene>
<evidence type="ECO:0000313" key="2">
    <source>
        <dbReference type="Proteomes" id="UP000805193"/>
    </source>
</evidence>
<comment type="caution">
    <text evidence="1">The sequence shown here is derived from an EMBL/GenBank/DDBJ whole genome shotgun (WGS) entry which is preliminary data.</text>
</comment>
<dbReference type="Proteomes" id="UP000805193">
    <property type="component" value="Unassembled WGS sequence"/>
</dbReference>
<proteinExistence type="predicted"/>